<keyword evidence="4" id="KW-0413">Isomerase</keyword>
<organism evidence="4 5">
    <name type="scientific">Phytohabitans kaempferiae</name>
    <dbReference type="NCBI Taxonomy" id="1620943"/>
    <lineage>
        <taxon>Bacteria</taxon>
        <taxon>Bacillati</taxon>
        <taxon>Actinomycetota</taxon>
        <taxon>Actinomycetes</taxon>
        <taxon>Micromonosporales</taxon>
        <taxon>Micromonosporaceae</taxon>
    </lineage>
</organism>
<protein>
    <submittedName>
        <fullName evidence="4">3-carboxy-cis,cis-muconate cycloisomerase</fullName>
        <ecNumber evidence="4">5.5.1.2</ecNumber>
    </submittedName>
</protein>
<proteinExistence type="inferred from homology"/>
<comment type="caution">
    <text evidence="4">The sequence shown here is derived from an EMBL/GenBank/DDBJ whole genome shotgun (WGS) entry which is preliminary data.</text>
</comment>
<dbReference type="InterPro" id="IPR022761">
    <property type="entry name" value="Fumarate_lyase_N"/>
</dbReference>
<dbReference type="Pfam" id="PF10397">
    <property type="entry name" value="ADSL_C"/>
    <property type="match status" value="1"/>
</dbReference>
<evidence type="ECO:0000256" key="1">
    <source>
        <dbReference type="ARBA" id="ARBA00023239"/>
    </source>
</evidence>
<sequence>MRPSSSPSDSPGPGLFDGVLAAGPVRAATTDLAWLRAMLDVEAALTRAGGAPPEIVEEVAAACRVERYDVAALGAAAATAGNPVVPLARALRAAVSPAAARHVHRGATSQDILDTAAMLVARDALGLIIADLTAAAEAAARLAGAHRDTPVAARTLLQQALPTTFGLVAAGWLTALDGVVDRLAGVRDTRLAVQLGGAAGTLAAFDSPSIVERLAAELDLPAPDLSWHTDRTRVADLAGALGTACGIVGKVAGDVVLFAQTEVGEVVEGAPGGSSSLPHKQNPVAAVSARACAAQAPGLAGTLLASMGHEHQRAAGAWHAEWAPFTGLLRSTGSAAHWLARCLAHLRVDPGRMRANLDATGGALLAERIGAALAPKVGATEAHDLVRAAVASGRPLAEALAAHFDQAELDALLDPASYLGAAPALTDRALKRHGERP</sequence>
<dbReference type="SUPFAM" id="SSF48557">
    <property type="entry name" value="L-aspartase-like"/>
    <property type="match status" value="1"/>
</dbReference>
<keyword evidence="5" id="KW-1185">Reference proteome</keyword>
<dbReference type="Proteomes" id="UP001589867">
    <property type="component" value="Unassembled WGS sequence"/>
</dbReference>
<comment type="similarity">
    <text evidence="2">Belongs to the class-II fumarase/aspartase family.</text>
</comment>
<name>A0ABV6M561_9ACTN</name>
<dbReference type="Gene3D" id="1.20.200.10">
    <property type="entry name" value="Fumarase/aspartase (Central domain)"/>
    <property type="match status" value="1"/>
</dbReference>
<dbReference type="SMART" id="SM00998">
    <property type="entry name" value="ADSL_C"/>
    <property type="match status" value="1"/>
</dbReference>
<evidence type="ECO:0000256" key="2">
    <source>
        <dbReference type="ARBA" id="ARBA00034772"/>
    </source>
</evidence>
<dbReference type="EMBL" id="JBHLUH010000037">
    <property type="protein sequence ID" value="MFC0529669.1"/>
    <property type="molecule type" value="Genomic_DNA"/>
</dbReference>
<evidence type="ECO:0000313" key="4">
    <source>
        <dbReference type="EMBL" id="MFC0529669.1"/>
    </source>
</evidence>
<keyword evidence="1" id="KW-0456">Lyase</keyword>
<dbReference type="PANTHER" id="PTHR43172:SF2">
    <property type="entry name" value="ADENYLOSUCCINATE LYASE C-TERMINAL DOMAIN-CONTAINING PROTEIN"/>
    <property type="match status" value="1"/>
</dbReference>
<reference evidence="4 5" key="1">
    <citation type="submission" date="2024-09" db="EMBL/GenBank/DDBJ databases">
        <authorList>
            <person name="Sun Q."/>
            <person name="Mori K."/>
        </authorList>
    </citation>
    <scope>NUCLEOTIDE SEQUENCE [LARGE SCALE GENOMIC DNA]</scope>
    <source>
        <strain evidence="4 5">TBRC 3947</strain>
    </source>
</reference>
<accession>A0ABV6M561</accession>
<dbReference type="PANTHER" id="PTHR43172">
    <property type="entry name" value="ADENYLOSUCCINATE LYASE"/>
    <property type="match status" value="1"/>
</dbReference>
<dbReference type="InterPro" id="IPR000362">
    <property type="entry name" value="Fumarate_lyase_fam"/>
</dbReference>
<dbReference type="GO" id="GO:0047472">
    <property type="term" value="F:3-carboxy-cis,cis-muconate cycloisomerase activity"/>
    <property type="evidence" value="ECO:0007669"/>
    <property type="project" value="UniProtKB-EC"/>
</dbReference>
<dbReference type="Gene3D" id="1.10.40.30">
    <property type="entry name" value="Fumarase/aspartase (C-terminal domain)"/>
    <property type="match status" value="1"/>
</dbReference>
<dbReference type="Pfam" id="PF00206">
    <property type="entry name" value="Lyase_1"/>
    <property type="match status" value="1"/>
</dbReference>
<evidence type="ECO:0000259" key="3">
    <source>
        <dbReference type="SMART" id="SM00998"/>
    </source>
</evidence>
<dbReference type="InterPro" id="IPR019468">
    <property type="entry name" value="AdenyloSucc_lyase_C"/>
</dbReference>
<dbReference type="CDD" id="cd01597">
    <property type="entry name" value="pCLME"/>
    <property type="match status" value="1"/>
</dbReference>
<gene>
    <name evidence="4" type="primary">pcaB</name>
    <name evidence="4" type="ORF">ACFFIA_18590</name>
</gene>
<dbReference type="InterPro" id="IPR024083">
    <property type="entry name" value="Fumarase/histidase_N"/>
</dbReference>
<dbReference type="EC" id="5.5.1.2" evidence="4"/>
<dbReference type="NCBIfam" id="TIGR02426">
    <property type="entry name" value="protocat_pcaB"/>
    <property type="match status" value="1"/>
</dbReference>
<dbReference type="RefSeq" id="WP_377252659.1">
    <property type="nucleotide sequence ID" value="NZ_JBHLUH010000037.1"/>
</dbReference>
<dbReference type="Gene3D" id="1.10.275.10">
    <property type="entry name" value="Fumarase/aspartase (N-terminal domain)"/>
    <property type="match status" value="1"/>
</dbReference>
<dbReference type="InterPro" id="IPR008948">
    <property type="entry name" value="L-Aspartase-like"/>
</dbReference>
<dbReference type="InterPro" id="IPR012789">
    <property type="entry name" value="Protocat_PcaB-like"/>
</dbReference>
<feature type="domain" description="Adenylosuccinate lyase C-terminal" evidence="3">
    <location>
        <begin position="361"/>
        <end position="430"/>
    </location>
</feature>
<dbReference type="PRINTS" id="PR00149">
    <property type="entry name" value="FUMRATELYASE"/>
</dbReference>
<evidence type="ECO:0000313" key="5">
    <source>
        <dbReference type="Proteomes" id="UP001589867"/>
    </source>
</evidence>